<name>A0ABR2SXH4_9ROSI</name>
<evidence type="ECO:0000259" key="8">
    <source>
        <dbReference type="Pfam" id="PF13962"/>
    </source>
</evidence>
<feature type="transmembrane region" description="Helical" evidence="7">
    <location>
        <begin position="29"/>
        <end position="46"/>
    </location>
</feature>
<dbReference type="SUPFAM" id="SSF48403">
    <property type="entry name" value="Ankyrin repeat"/>
    <property type="match status" value="1"/>
</dbReference>
<dbReference type="InterPro" id="IPR026961">
    <property type="entry name" value="PGG_dom"/>
</dbReference>
<keyword evidence="10" id="KW-1185">Reference proteome</keyword>
<evidence type="ECO:0000256" key="2">
    <source>
        <dbReference type="ARBA" id="ARBA00022692"/>
    </source>
</evidence>
<evidence type="ECO:0000256" key="6">
    <source>
        <dbReference type="ARBA" id="ARBA00023136"/>
    </source>
</evidence>
<evidence type="ECO:0000256" key="1">
    <source>
        <dbReference type="ARBA" id="ARBA00004141"/>
    </source>
</evidence>
<gene>
    <name evidence="9" type="ORF">V6N11_026781</name>
</gene>
<comment type="subcellular location">
    <subcellularLocation>
        <location evidence="1">Membrane</location>
        <topology evidence="1">Multi-pass membrane protein</topology>
    </subcellularLocation>
</comment>
<dbReference type="InterPro" id="IPR036770">
    <property type="entry name" value="Ankyrin_rpt-contain_sf"/>
</dbReference>
<evidence type="ECO:0000313" key="10">
    <source>
        <dbReference type="Proteomes" id="UP001396334"/>
    </source>
</evidence>
<keyword evidence="5" id="KW-0040">ANK repeat</keyword>
<dbReference type="Pfam" id="PF12796">
    <property type="entry name" value="Ank_2"/>
    <property type="match status" value="1"/>
</dbReference>
<feature type="domain" description="PGG" evidence="8">
    <location>
        <begin position="21"/>
        <end position="134"/>
    </location>
</feature>
<sequence>MSEPNNREDGRGLVNNNQNADWLERKRNILMLVTSLLATMAFQAGVNPPSGVWQDNGPTGFSSTESNGENHTAGFFVLADNHLRVFIMFLVCITTGFLAFLGIILLLINGLPFRHWFFILVLMVIILVAVSTMIGRVSPKISVEIDEANLHTPYLSFIRIVDLVAPLNENPLRIAAMKGDLGLLRELVQARPWAARVFMEQSETILQACVRCNRLEALKLLVDRVSDHEFVNFKNGYGNTILHLAMPAKQTEEEEIVESLERMECKRQAFVKSSTSVNRNQDLVVHMGSIRRDIETKEKEKRQED</sequence>
<proteinExistence type="predicted"/>
<protein>
    <recommendedName>
        <fullName evidence="8">PGG domain-containing protein</fullName>
    </recommendedName>
</protein>
<dbReference type="Gene3D" id="1.25.40.20">
    <property type="entry name" value="Ankyrin repeat-containing domain"/>
    <property type="match status" value="1"/>
</dbReference>
<dbReference type="Pfam" id="PF13962">
    <property type="entry name" value="PGG"/>
    <property type="match status" value="1"/>
</dbReference>
<dbReference type="PANTHER" id="PTHR24186:SF37">
    <property type="entry name" value="PGG DOMAIN-CONTAINING PROTEIN"/>
    <property type="match status" value="1"/>
</dbReference>
<keyword evidence="2 7" id="KW-0812">Transmembrane</keyword>
<evidence type="ECO:0000313" key="9">
    <source>
        <dbReference type="EMBL" id="KAK9029674.1"/>
    </source>
</evidence>
<evidence type="ECO:0000256" key="5">
    <source>
        <dbReference type="ARBA" id="ARBA00023043"/>
    </source>
</evidence>
<keyword evidence="4 7" id="KW-1133">Transmembrane helix</keyword>
<evidence type="ECO:0000256" key="7">
    <source>
        <dbReference type="SAM" id="Phobius"/>
    </source>
</evidence>
<dbReference type="PANTHER" id="PTHR24186">
    <property type="entry name" value="PROTEIN PHOSPHATASE 1 REGULATORY SUBUNIT"/>
    <property type="match status" value="1"/>
</dbReference>
<comment type="caution">
    <text evidence="9">The sequence shown here is derived from an EMBL/GenBank/DDBJ whole genome shotgun (WGS) entry which is preliminary data.</text>
</comment>
<evidence type="ECO:0000256" key="4">
    <source>
        <dbReference type="ARBA" id="ARBA00022989"/>
    </source>
</evidence>
<organism evidence="9 10">
    <name type="scientific">Hibiscus sabdariffa</name>
    <name type="common">roselle</name>
    <dbReference type="NCBI Taxonomy" id="183260"/>
    <lineage>
        <taxon>Eukaryota</taxon>
        <taxon>Viridiplantae</taxon>
        <taxon>Streptophyta</taxon>
        <taxon>Embryophyta</taxon>
        <taxon>Tracheophyta</taxon>
        <taxon>Spermatophyta</taxon>
        <taxon>Magnoliopsida</taxon>
        <taxon>eudicotyledons</taxon>
        <taxon>Gunneridae</taxon>
        <taxon>Pentapetalae</taxon>
        <taxon>rosids</taxon>
        <taxon>malvids</taxon>
        <taxon>Malvales</taxon>
        <taxon>Malvaceae</taxon>
        <taxon>Malvoideae</taxon>
        <taxon>Hibiscus</taxon>
    </lineage>
</organism>
<keyword evidence="3" id="KW-0677">Repeat</keyword>
<feature type="transmembrane region" description="Helical" evidence="7">
    <location>
        <begin position="85"/>
        <end position="108"/>
    </location>
</feature>
<feature type="transmembrane region" description="Helical" evidence="7">
    <location>
        <begin position="115"/>
        <end position="134"/>
    </location>
</feature>
<keyword evidence="6 7" id="KW-0472">Membrane</keyword>
<dbReference type="Proteomes" id="UP001396334">
    <property type="component" value="Unassembled WGS sequence"/>
</dbReference>
<evidence type="ECO:0000256" key="3">
    <source>
        <dbReference type="ARBA" id="ARBA00022737"/>
    </source>
</evidence>
<dbReference type="InterPro" id="IPR002110">
    <property type="entry name" value="Ankyrin_rpt"/>
</dbReference>
<dbReference type="EMBL" id="JBBPBN010000011">
    <property type="protein sequence ID" value="KAK9029674.1"/>
    <property type="molecule type" value="Genomic_DNA"/>
</dbReference>
<accession>A0ABR2SXH4</accession>
<reference evidence="9 10" key="1">
    <citation type="journal article" date="2024" name="G3 (Bethesda)">
        <title>Genome assembly of Hibiscus sabdariffa L. provides insights into metabolisms of medicinal natural products.</title>
        <authorList>
            <person name="Kim T."/>
        </authorList>
    </citation>
    <scope>NUCLEOTIDE SEQUENCE [LARGE SCALE GENOMIC DNA]</scope>
    <source>
        <strain evidence="9">TK-2024</strain>
        <tissue evidence="9">Old leaves</tissue>
    </source>
</reference>